<evidence type="ECO:0000313" key="2">
    <source>
        <dbReference type="Proteomes" id="UP000188268"/>
    </source>
</evidence>
<keyword evidence="2" id="KW-1185">Reference proteome</keyword>
<evidence type="ECO:0000313" key="1">
    <source>
        <dbReference type="EMBL" id="OMO53249.1"/>
    </source>
</evidence>
<dbReference type="Proteomes" id="UP000188268">
    <property type="component" value="Unassembled WGS sequence"/>
</dbReference>
<gene>
    <name evidence="1" type="ORF">CCACVL1_28780</name>
</gene>
<dbReference type="AlphaFoldDB" id="A0A1R3G588"/>
<organism evidence="1 2">
    <name type="scientific">Corchorus capsularis</name>
    <name type="common">Jute</name>
    <dbReference type="NCBI Taxonomy" id="210143"/>
    <lineage>
        <taxon>Eukaryota</taxon>
        <taxon>Viridiplantae</taxon>
        <taxon>Streptophyta</taxon>
        <taxon>Embryophyta</taxon>
        <taxon>Tracheophyta</taxon>
        <taxon>Spermatophyta</taxon>
        <taxon>Magnoliopsida</taxon>
        <taxon>eudicotyledons</taxon>
        <taxon>Gunneridae</taxon>
        <taxon>Pentapetalae</taxon>
        <taxon>rosids</taxon>
        <taxon>malvids</taxon>
        <taxon>Malvales</taxon>
        <taxon>Malvaceae</taxon>
        <taxon>Grewioideae</taxon>
        <taxon>Apeibeae</taxon>
        <taxon>Corchorus</taxon>
    </lineage>
</organism>
<dbReference type="EMBL" id="AWWV01015242">
    <property type="protein sequence ID" value="OMO53249.1"/>
    <property type="molecule type" value="Genomic_DNA"/>
</dbReference>
<accession>A0A1R3G588</accession>
<protein>
    <submittedName>
        <fullName evidence="1">Uncharacterized protein</fullName>
    </submittedName>
</protein>
<comment type="caution">
    <text evidence="1">The sequence shown here is derived from an EMBL/GenBank/DDBJ whole genome shotgun (WGS) entry which is preliminary data.</text>
</comment>
<proteinExistence type="predicted"/>
<reference evidence="1 2" key="1">
    <citation type="submission" date="2013-09" db="EMBL/GenBank/DDBJ databases">
        <title>Corchorus capsularis genome sequencing.</title>
        <authorList>
            <person name="Alam M."/>
            <person name="Haque M.S."/>
            <person name="Islam M.S."/>
            <person name="Emdad E.M."/>
            <person name="Islam M.M."/>
            <person name="Ahmed B."/>
            <person name="Halim A."/>
            <person name="Hossen Q.M.M."/>
            <person name="Hossain M.Z."/>
            <person name="Ahmed R."/>
            <person name="Khan M.M."/>
            <person name="Islam R."/>
            <person name="Rashid M.M."/>
            <person name="Khan S.A."/>
            <person name="Rahman M.S."/>
            <person name="Alam M."/>
        </authorList>
    </citation>
    <scope>NUCLEOTIDE SEQUENCE [LARGE SCALE GENOMIC DNA]</scope>
    <source>
        <strain evidence="2">cv. CVL-1</strain>
        <tissue evidence="1">Whole seedling</tissue>
    </source>
</reference>
<name>A0A1R3G588_COCAP</name>
<sequence length="19" mass="2220">MEDSGDSRPQRIEKVEVLM</sequence>